<dbReference type="InterPro" id="IPR051325">
    <property type="entry name" value="Nudix_hydrolase_domain"/>
</dbReference>
<dbReference type="Gene3D" id="3.90.79.10">
    <property type="entry name" value="Nucleoside Triphosphate Pyrophosphohydrolase"/>
    <property type="match status" value="1"/>
</dbReference>
<gene>
    <name evidence="2" type="ORF">FOY51_00500</name>
</gene>
<dbReference type="PROSITE" id="PS51462">
    <property type="entry name" value="NUDIX"/>
    <property type="match status" value="1"/>
</dbReference>
<dbReference type="GO" id="GO:0004081">
    <property type="term" value="F:bis(5'-nucleosyl)-tetraphosphatase (asymmetrical) activity"/>
    <property type="evidence" value="ECO:0007669"/>
    <property type="project" value="TreeGrafter"/>
</dbReference>
<name>A0A5A7SJ72_9NOCA</name>
<dbReference type="EMBL" id="VLNY01000001">
    <property type="protein sequence ID" value="KAA0024485.1"/>
    <property type="molecule type" value="Genomic_DNA"/>
</dbReference>
<dbReference type="Pfam" id="PF00293">
    <property type="entry name" value="NUDIX"/>
    <property type="match status" value="1"/>
</dbReference>
<evidence type="ECO:0000313" key="2">
    <source>
        <dbReference type="EMBL" id="KAA0024485.1"/>
    </source>
</evidence>
<dbReference type="Proteomes" id="UP000322244">
    <property type="component" value="Unassembled WGS sequence"/>
</dbReference>
<proteinExistence type="predicted"/>
<dbReference type="OrthoDB" id="954553at2"/>
<dbReference type="SUPFAM" id="SSF55811">
    <property type="entry name" value="Nudix"/>
    <property type="match status" value="1"/>
</dbReference>
<dbReference type="GO" id="GO:0006167">
    <property type="term" value="P:AMP biosynthetic process"/>
    <property type="evidence" value="ECO:0007669"/>
    <property type="project" value="TreeGrafter"/>
</dbReference>
<dbReference type="PANTHER" id="PTHR21340">
    <property type="entry name" value="DIADENOSINE 5,5-P1,P4-TETRAPHOSPHATE PYROPHOSPHOHYDROLASE MUTT"/>
    <property type="match status" value="1"/>
</dbReference>
<protein>
    <submittedName>
        <fullName evidence="2">NUDIX domain-containing protein</fullName>
    </submittedName>
</protein>
<reference evidence="2 3" key="1">
    <citation type="submission" date="2019-07" db="EMBL/GenBank/DDBJ databases">
        <title>Rhodococcus cavernicolus sp. nov., isolated from a cave.</title>
        <authorList>
            <person name="Lee S.D."/>
        </authorList>
    </citation>
    <scope>NUCLEOTIDE SEQUENCE [LARGE SCALE GENOMIC DNA]</scope>
    <source>
        <strain evidence="2 3">C1-24</strain>
    </source>
</reference>
<comment type="caution">
    <text evidence="2">The sequence shown here is derived from an EMBL/GenBank/DDBJ whole genome shotgun (WGS) entry which is preliminary data.</text>
</comment>
<organism evidence="2 3">
    <name type="scientific">Antrihabitans cavernicola</name>
    <dbReference type="NCBI Taxonomy" id="2495913"/>
    <lineage>
        <taxon>Bacteria</taxon>
        <taxon>Bacillati</taxon>
        <taxon>Actinomycetota</taxon>
        <taxon>Actinomycetes</taxon>
        <taxon>Mycobacteriales</taxon>
        <taxon>Nocardiaceae</taxon>
        <taxon>Antrihabitans</taxon>
    </lineage>
</organism>
<sequence length="160" mass="17503">MILSAGVLVYKVEDGALRVLIAHMGGPFWARKDEHAWSIPKGECDDGEDPRTAAAREYREEIGSPVPAGQLVDLGVFKQSSSKKIAAYAVEGDVDVGGIESNTFDMEWPPRSGRTQSFPEIDRAEWADCATARTKLVKGQVPVLNRLVTLLRDTGVVFDE</sequence>
<accession>A0A5A7SJ72</accession>
<keyword evidence="3" id="KW-1185">Reference proteome</keyword>
<feature type="domain" description="Nudix hydrolase" evidence="1">
    <location>
        <begin position="1"/>
        <end position="149"/>
    </location>
</feature>
<dbReference type="GO" id="GO:0006754">
    <property type="term" value="P:ATP biosynthetic process"/>
    <property type="evidence" value="ECO:0007669"/>
    <property type="project" value="TreeGrafter"/>
</dbReference>
<evidence type="ECO:0000313" key="3">
    <source>
        <dbReference type="Proteomes" id="UP000322244"/>
    </source>
</evidence>
<dbReference type="CDD" id="cd04662">
    <property type="entry name" value="NUDIX_Hydrolase"/>
    <property type="match status" value="1"/>
</dbReference>
<dbReference type="InterPro" id="IPR000086">
    <property type="entry name" value="NUDIX_hydrolase_dom"/>
</dbReference>
<evidence type="ECO:0000259" key="1">
    <source>
        <dbReference type="PROSITE" id="PS51462"/>
    </source>
</evidence>
<dbReference type="AlphaFoldDB" id="A0A5A7SJ72"/>
<dbReference type="PANTHER" id="PTHR21340:SF7">
    <property type="entry name" value="NUDIX HYDROLASE DOMAIN-CONTAINING PROTEIN"/>
    <property type="match status" value="1"/>
</dbReference>
<dbReference type="RefSeq" id="WP_149428260.1">
    <property type="nucleotide sequence ID" value="NZ_VLNY01000001.1"/>
</dbReference>
<dbReference type="InterPro" id="IPR015797">
    <property type="entry name" value="NUDIX_hydrolase-like_dom_sf"/>
</dbReference>